<dbReference type="GeneID" id="108707048"/>
<evidence type="ECO:0000313" key="3">
    <source>
        <dbReference type="RefSeq" id="XP_018099467.1"/>
    </source>
</evidence>
<dbReference type="Proteomes" id="UP000186698">
    <property type="component" value="Chromosome 1S"/>
</dbReference>
<dbReference type="AlphaFoldDB" id="A0A8J0U9S9"/>
<feature type="region of interest" description="Disordered" evidence="1">
    <location>
        <begin position="53"/>
        <end position="169"/>
    </location>
</feature>
<feature type="compositionally biased region" description="Acidic residues" evidence="1">
    <location>
        <begin position="56"/>
        <end position="67"/>
    </location>
</feature>
<evidence type="ECO:0000256" key="1">
    <source>
        <dbReference type="SAM" id="MobiDB-lite"/>
    </source>
</evidence>
<dbReference type="KEGG" id="xla:108707048"/>
<organism evidence="2 3">
    <name type="scientific">Xenopus laevis</name>
    <name type="common">African clawed frog</name>
    <dbReference type="NCBI Taxonomy" id="8355"/>
    <lineage>
        <taxon>Eukaryota</taxon>
        <taxon>Metazoa</taxon>
        <taxon>Chordata</taxon>
        <taxon>Craniata</taxon>
        <taxon>Vertebrata</taxon>
        <taxon>Euteleostomi</taxon>
        <taxon>Amphibia</taxon>
        <taxon>Batrachia</taxon>
        <taxon>Anura</taxon>
        <taxon>Pipoidea</taxon>
        <taxon>Pipidae</taxon>
        <taxon>Xenopodinae</taxon>
        <taxon>Xenopus</taxon>
        <taxon>Xenopus</taxon>
    </lineage>
</organism>
<reference evidence="3" key="1">
    <citation type="submission" date="2025-08" db="UniProtKB">
        <authorList>
            <consortium name="RefSeq"/>
        </authorList>
    </citation>
    <scope>IDENTIFICATION</scope>
    <source>
        <strain evidence="3">J_2021</strain>
        <tissue evidence="3">Erythrocytes</tissue>
    </source>
</reference>
<name>A0A8J0U9S9_XENLA</name>
<gene>
    <name evidence="3" type="primary">LOC108707048</name>
</gene>
<dbReference type="RefSeq" id="XP_018099467.1">
    <property type="nucleotide sequence ID" value="XM_018243978.2"/>
</dbReference>
<proteinExistence type="predicted"/>
<sequence length="169" mass="20188">MILWLLLCNKDLKIISLCENPGDFLHHRPLLRTFLVQNNLKVLTMKGCGCLRPETDSEYDEPSDCSIEENQRKPENSQVDGEVVLATAAVGVATQTQRNQREREANKRRELQRKTDSDRQRERDRNAEREKERRRQKERQRSVEKQRQRVSDKHKQKQAEKQRQKRRNK</sequence>
<feature type="compositionally biased region" description="Basic and acidic residues" evidence="1">
    <location>
        <begin position="99"/>
        <end position="162"/>
    </location>
</feature>
<keyword evidence="2" id="KW-1185">Reference proteome</keyword>
<accession>A0A8J0U9S9</accession>
<evidence type="ECO:0000313" key="2">
    <source>
        <dbReference type="Proteomes" id="UP000186698"/>
    </source>
</evidence>
<feature type="compositionally biased region" description="Low complexity" evidence="1">
    <location>
        <begin position="83"/>
        <end position="96"/>
    </location>
</feature>
<protein>
    <submittedName>
        <fullName evidence="3">Uncharacterized protein</fullName>
    </submittedName>
</protein>